<dbReference type="EMBL" id="GGEC01066816">
    <property type="protein sequence ID" value="MBX47300.1"/>
    <property type="molecule type" value="Transcribed_RNA"/>
</dbReference>
<proteinExistence type="predicted"/>
<name>A0A2P2NXW5_RHIMU</name>
<protein>
    <submittedName>
        <fullName evidence="1">Uncharacterized protein</fullName>
    </submittedName>
</protein>
<accession>A0A2P2NXW5</accession>
<dbReference type="AlphaFoldDB" id="A0A2P2NXW5"/>
<reference evidence="1" key="1">
    <citation type="submission" date="2018-02" db="EMBL/GenBank/DDBJ databases">
        <title>Rhizophora mucronata_Transcriptome.</title>
        <authorList>
            <person name="Meera S.P."/>
            <person name="Sreeshan A."/>
            <person name="Augustine A."/>
        </authorList>
    </citation>
    <scope>NUCLEOTIDE SEQUENCE</scope>
    <source>
        <tissue evidence="1">Leaf</tissue>
    </source>
</reference>
<evidence type="ECO:0000313" key="1">
    <source>
        <dbReference type="EMBL" id="MBX47300.1"/>
    </source>
</evidence>
<sequence length="19" mass="2549">MFVYVSRTFFSWFFFYIFN</sequence>
<organism evidence="1">
    <name type="scientific">Rhizophora mucronata</name>
    <name type="common">Asiatic mangrove</name>
    <dbReference type="NCBI Taxonomy" id="61149"/>
    <lineage>
        <taxon>Eukaryota</taxon>
        <taxon>Viridiplantae</taxon>
        <taxon>Streptophyta</taxon>
        <taxon>Embryophyta</taxon>
        <taxon>Tracheophyta</taxon>
        <taxon>Spermatophyta</taxon>
        <taxon>Magnoliopsida</taxon>
        <taxon>eudicotyledons</taxon>
        <taxon>Gunneridae</taxon>
        <taxon>Pentapetalae</taxon>
        <taxon>rosids</taxon>
        <taxon>fabids</taxon>
        <taxon>Malpighiales</taxon>
        <taxon>Rhizophoraceae</taxon>
        <taxon>Rhizophora</taxon>
    </lineage>
</organism>